<dbReference type="EMBL" id="JAWQEG010000866">
    <property type="protein sequence ID" value="KAK3884627.1"/>
    <property type="molecule type" value="Genomic_DNA"/>
</dbReference>
<keyword evidence="1" id="KW-1133">Transmembrane helix</keyword>
<gene>
    <name evidence="2" type="ORF">Pcinc_011110</name>
</gene>
<keyword evidence="1" id="KW-0812">Transmembrane</keyword>
<dbReference type="AlphaFoldDB" id="A0AAE1G476"/>
<comment type="caution">
    <text evidence="2">The sequence shown here is derived from an EMBL/GenBank/DDBJ whole genome shotgun (WGS) entry which is preliminary data.</text>
</comment>
<proteinExistence type="predicted"/>
<keyword evidence="3" id="KW-1185">Reference proteome</keyword>
<keyword evidence="1" id="KW-0472">Membrane</keyword>
<evidence type="ECO:0000256" key="1">
    <source>
        <dbReference type="SAM" id="Phobius"/>
    </source>
</evidence>
<evidence type="ECO:0000313" key="3">
    <source>
        <dbReference type="Proteomes" id="UP001286313"/>
    </source>
</evidence>
<name>A0AAE1G476_PETCI</name>
<evidence type="ECO:0000313" key="2">
    <source>
        <dbReference type="EMBL" id="KAK3884627.1"/>
    </source>
</evidence>
<reference evidence="2" key="1">
    <citation type="submission" date="2023-10" db="EMBL/GenBank/DDBJ databases">
        <title>Genome assemblies of two species of porcelain crab, Petrolisthes cinctipes and Petrolisthes manimaculis (Anomura: Porcellanidae).</title>
        <authorList>
            <person name="Angst P."/>
        </authorList>
    </citation>
    <scope>NUCLEOTIDE SEQUENCE</scope>
    <source>
        <strain evidence="2">PB745_01</strain>
        <tissue evidence="2">Gill</tissue>
    </source>
</reference>
<accession>A0AAE1G476</accession>
<dbReference type="Proteomes" id="UP001286313">
    <property type="component" value="Unassembled WGS sequence"/>
</dbReference>
<sequence>MVKIAGFTNKSHLNETHRACRWVVIVGGCQWVVTVVVVVDVGGAREERRRYPTCSVQWVVTSKPSCWPPPSTRIPSGINWPPLTLTGLPRLNLCFLASTCAP</sequence>
<feature type="transmembrane region" description="Helical" evidence="1">
    <location>
        <begin position="22"/>
        <end position="41"/>
    </location>
</feature>
<protein>
    <submittedName>
        <fullName evidence="2">Uncharacterized protein</fullName>
    </submittedName>
</protein>
<organism evidence="2 3">
    <name type="scientific">Petrolisthes cinctipes</name>
    <name type="common">Flat porcelain crab</name>
    <dbReference type="NCBI Taxonomy" id="88211"/>
    <lineage>
        <taxon>Eukaryota</taxon>
        <taxon>Metazoa</taxon>
        <taxon>Ecdysozoa</taxon>
        <taxon>Arthropoda</taxon>
        <taxon>Crustacea</taxon>
        <taxon>Multicrustacea</taxon>
        <taxon>Malacostraca</taxon>
        <taxon>Eumalacostraca</taxon>
        <taxon>Eucarida</taxon>
        <taxon>Decapoda</taxon>
        <taxon>Pleocyemata</taxon>
        <taxon>Anomura</taxon>
        <taxon>Galatheoidea</taxon>
        <taxon>Porcellanidae</taxon>
        <taxon>Petrolisthes</taxon>
    </lineage>
</organism>